<dbReference type="EMBL" id="CAXKWB010163323">
    <property type="protein sequence ID" value="CAL4250120.1"/>
    <property type="molecule type" value="Genomic_DNA"/>
</dbReference>
<sequence>LMSIRHYQNLHWIFVTANFSKHRVNGVYLSLDNNIIFVGSSPSLLDSYMKADNIGKIPLQLWEGYQAGPHFPQHLTQVGSWRPGQLFMVREEAWTRRKNLDGLVLRCTTIQSSPFSILKNKSDGTVSLDGLYADFLKQLERQLNFT</sequence>
<protein>
    <submittedName>
        <fullName evidence="1">Uncharacterized protein</fullName>
    </submittedName>
</protein>
<evidence type="ECO:0000313" key="1">
    <source>
        <dbReference type="EMBL" id="CAL4250120.1"/>
    </source>
</evidence>
<accession>A0AAV2SXI5</accession>
<feature type="non-terminal residue" evidence="1">
    <location>
        <position position="1"/>
    </location>
</feature>
<dbReference type="AlphaFoldDB" id="A0AAV2SXI5"/>
<evidence type="ECO:0000313" key="2">
    <source>
        <dbReference type="Proteomes" id="UP001497623"/>
    </source>
</evidence>
<dbReference type="Gene3D" id="3.40.190.10">
    <property type="entry name" value="Periplasmic binding protein-like II"/>
    <property type="match status" value="1"/>
</dbReference>
<feature type="non-terminal residue" evidence="1">
    <location>
        <position position="146"/>
    </location>
</feature>
<dbReference type="Proteomes" id="UP001497623">
    <property type="component" value="Unassembled WGS sequence"/>
</dbReference>
<gene>
    <name evidence="1" type="ORF">MNOR_LOCUS41656</name>
</gene>
<proteinExistence type="predicted"/>
<organism evidence="1 2">
    <name type="scientific">Meganyctiphanes norvegica</name>
    <name type="common">Northern krill</name>
    <name type="synonym">Thysanopoda norvegica</name>
    <dbReference type="NCBI Taxonomy" id="48144"/>
    <lineage>
        <taxon>Eukaryota</taxon>
        <taxon>Metazoa</taxon>
        <taxon>Ecdysozoa</taxon>
        <taxon>Arthropoda</taxon>
        <taxon>Crustacea</taxon>
        <taxon>Multicrustacea</taxon>
        <taxon>Malacostraca</taxon>
        <taxon>Eumalacostraca</taxon>
        <taxon>Eucarida</taxon>
        <taxon>Euphausiacea</taxon>
        <taxon>Euphausiidae</taxon>
        <taxon>Meganyctiphanes</taxon>
    </lineage>
</organism>
<reference evidence="1 2" key="1">
    <citation type="submission" date="2024-05" db="EMBL/GenBank/DDBJ databases">
        <authorList>
            <person name="Wallberg A."/>
        </authorList>
    </citation>
    <scope>NUCLEOTIDE SEQUENCE [LARGE SCALE GENOMIC DNA]</scope>
</reference>
<name>A0AAV2SXI5_MEGNR</name>
<comment type="caution">
    <text evidence="1">The sequence shown here is derived from an EMBL/GenBank/DDBJ whole genome shotgun (WGS) entry which is preliminary data.</text>
</comment>
<keyword evidence="2" id="KW-1185">Reference proteome</keyword>